<dbReference type="RefSeq" id="WP_111229211.1">
    <property type="nucleotide sequence ID" value="NZ_NBIU01000004.1"/>
</dbReference>
<keyword evidence="5 8" id="KW-0460">Magnesium</keyword>
<feature type="binding site" evidence="8">
    <location>
        <position position="7"/>
    </location>
    <ligand>
        <name>Mg(2+)</name>
        <dbReference type="ChEBI" id="CHEBI:18420"/>
    </ligand>
</feature>
<dbReference type="InterPro" id="IPR002582">
    <property type="entry name" value="ACPS"/>
</dbReference>
<evidence type="ECO:0000256" key="2">
    <source>
        <dbReference type="ARBA" id="ARBA00022679"/>
    </source>
</evidence>
<evidence type="ECO:0000256" key="7">
    <source>
        <dbReference type="ARBA" id="ARBA00023160"/>
    </source>
</evidence>
<evidence type="ECO:0000256" key="8">
    <source>
        <dbReference type="HAMAP-Rule" id="MF_00101"/>
    </source>
</evidence>
<dbReference type="Gene3D" id="3.90.470.20">
    <property type="entry name" value="4'-phosphopantetheinyl transferase domain"/>
    <property type="match status" value="1"/>
</dbReference>
<dbReference type="GO" id="GO:0000287">
    <property type="term" value="F:magnesium ion binding"/>
    <property type="evidence" value="ECO:0007669"/>
    <property type="project" value="UniProtKB-UniRule"/>
</dbReference>
<comment type="function">
    <text evidence="8">Transfers the 4'-phosphopantetheine moiety from coenzyme A to a Ser of acyl-carrier-protein.</text>
</comment>
<dbReference type="InterPro" id="IPR008278">
    <property type="entry name" value="4-PPantetheinyl_Trfase_dom"/>
</dbReference>
<keyword evidence="11" id="KW-1185">Reference proteome</keyword>
<reference evidence="10 11" key="1">
    <citation type="submission" date="2017-03" db="EMBL/GenBank/DDBJ databases">
        <title>Genomic and clinical evidence uncovers the enterohepatic species Helicobacter valdiviensis as a potential human intestinal pathogen.</title>
        <authorList>
            <person name="Fresia P."/>
            <person name="Jara R."/>
            <person name="Sierra R."/>
            <person name="Ferres I."/>
            <person name="Greif G."/>
            <person name="Iraola G."/>
            <person name="Collado L."/>
        </authorList>
    </citation>
    <scope>NUCLEOTIDE SEQUENCE [LARGE SCALE GENOMIC DNA]</scope>
    <source>
        <strain evidence="10 11">WBE14</strain>
    </source>
</reference>
<dbReference type="NCBIfam" id="TIGR00516">
    <property type="entry name" value="acpS"/>
    <property type="match status" value="1"/>
</dbReference>
<dbReference type="NCBIfam" id="TIGR00556">
    <property type="entry name" value="pantethn_trn"/>
    <property type="match status" value="1"/>
</dbReference>
<comment type="catalytic activity">
    <reaction evidence="8">
        <text>apo-[ACP] + CoA = holo-[ACP] + adenosine 3',5'-bisphosphate + H(+)</text>
        <dbReference type="Rhea" id="RHEA:12068"/>
        <dbReference type="Rhea" id="RHEA-COMP:9685"/>
        <dbReference type="Rhea" id="RHEA-COMP:9690"/>
        <dbReference type="ChEBI" id="CHEBI:15378"/>
        <dbReference type="ChEBI" id="CHEBI:29999"/>
        <dbReference type="ChEBI" id="CHEBI:57287"/>
        <dbReference type="ChEBI" id="CHEBI:58343"/>
        <dbReference type="ChEBI" id="CHEBI:64479"/>
        <dbReference type="EC" id="2.7.8.7"/>
    </reaction>
</comment>
<comment type="cofactor">
    <cofactor evidence="8">
        <name>Mg(2+)</name>
        <dbReference type="ChEBI" id="CHEBI:18420"/>
    </cofactor>
</comment>
<keyword evidence="3 8" id="KW-0479">Metal-binding</keyword>
<comment type="caution">
    <text evidence="10">The sequence shown here is derived from an EMBL/GenBank/DDBJ whole genome shotgun (WGS) entry which is preliminary data.</text>
</comment>
<organism evidence="10 11">
    <name type="scientific">Helicobacter valdiviensis</name>
    <dbReference type="NCBI Taxonomy" id="1458358"/>
    <lineage>
        <taxon>Bacteria</taxon>
        <taxon>Pseudomonadati</taxon>
        <taxon>Campylobacterota</taxon>
        <taxon>Epsilonproteobacteria</taxon>
        <taxon>Campylobacterales</taxon>
        <taxon>Helicobacteraceae</taxon>
        <taxon>Helicobacter</taxon>
    </lineage>
</organism>
<dbReference type="EC" id="2.7.8.7" evidence="8"/>
<gene>
    <name evidence="8" type="primary">acpS</name>
    <name evidence="10" type="ORF">B6S12_02285</name>
</gene>
<comment type="similarity">
    <text evidence="8">Belongs to the P-Pant transferase superfamily. AcpS family.</text>
</comment>
<evidence type="ECO:0000256" key="3">
    <source>
        <dbReference type="ARBA" id="ARBA00022723"/>
    </source>
</evidence>
<dbReference type="Pfam" id="PF01648">
    <property type="entry name" value="ACPS"/>
    <property type="match status" value="1"/>
</dbReference>
<evidence type="ECO:0000259" key="9">
    <source>
        <dbReference type="Pfam" id="PF01648"/>
    </source>
</evidence>
<feature type="binding site" evidence="8">
    <location>
        <position position="52"/>
    </location>
    <ligand>
        <name>Mg(2+)</name>
        <dbReference type="ChEBI" id="CHEBI:18420"/>
    </ligand>
</feature>
<dbReference type="OrthoDB" id="517356at2"/>
<keyword evidence="4 8" id="KW-0276">Fatty acid metabolism</keyword>
<feature type="domain" description="4'-phosphopantetheinyl transferase" evidence="9">
    <location>
        <begin position="4"/>
        <end position="112"/>
    </location>
</feature>
<dbReference type="InterPro" id="IPR004568">
    <property type="entry name" value="Ppantetheine-prot_Trfase_dom"/>
</dbReference>
<evidence type="ECO:0000256" key="1">
    <source>
        <dbReference type="ARBA" id="ARBA00022516"/>
    </source>
</evidence>
<keyword evidence="7 8" id="KW-0275">Fatty acid biosynthesis</keyword>
<dbReference type="GO" id="GO:0006633">
    <property type="term" value="P:fatty acid biosynthetic process"/>
    <property type="evidence" value="ECO:0007669"/>
    <property type="project" value="UniProtKB-UniRule"/>
</dbReference>
<evidence type="ECO:0000256" key="5">
    <source>
        <dbReference type="ARBA" id="ARBA00022842"/>
    </source>
</evidence>
<dbReference type="GO" id="GO:0008897">
    <property type="term" value="F:holo-[acyl-carrier-protein] synthase activity"/>
    <property type="evidence" value="ECO:0007669"/>
    <property type="project" value="UniProtKB-UniRule"/>
</dbReference>
<keyword evidence="2 8" id="KW-0808">Transferase</keyword>
<dbReference type="GO" id="GO:0005737">
    <property type="term" value="C:cytoplasm"/>
    <property type="evidence" value="ECO:0007669"/>
    <property type="project" value="UniProtKB-SubCell"/>
</dbReference>
<dbReference type="HAMAP" id="MF_00101">
    <property type="entry name" value="AcpS"/>
    <property type="match status" value="1"/>
</dbReference>
<evidence type="ECO:0000256" key="6">
    <source>
        <dbReference type="ARBA" id="ARBA00023098"/>
    </source>
</evidence>
<dbReference type="EMBL" id="NBIU01000004">
    <property type="protein sequence ID" value="PZT48691.1"/>
    <property type="molecule type" value="Genomic_DNA"/>
</dbReference>
<dbReference type="InterPro" id="IPR037143">
    <property type="entry name" value="4-PPantetheinyl_Trfase_dom_sf"/>
</dbReference>
<sequence>MIDIGVDIVAISRIASYVEKFGEKGLLKFLLPSEIGIANKIETIAGFWAAKEACAKALRCGIGKELSFKDMQISKDNANAPFLILSKEKQEYFQISSLSLSITHDGGFAIAVVVSCRKSS</sequence>
<evidence type="ECO:0000256" key="4">
    <source>
        <dbReference type="ARBA" id="ARBA00022832"/>
    </source>
</evidence>
<dbReference type="SUPFAM" id="SSF56214">
    <property type="entry name" value="4'-phosphopantetheinyl transferase"/>
    <property type="match status" value="1"/>
</dbReference>
<evidence type="ECO:0000313" key="10">
    <source>
        <dbReference type="EMBL" id="PZT48691.1"/>
    </source>
</evidence>
<name>A0A2W6MXM5_9HELI</name>
<accession>A0A2W6MXM5</accession>
<evidence type="ECO:0000313" key="11">
    <source>
        <dbReference type="Proteomes" id="UP000249746"/>
    </source>
</evidence>
<dbReference type="AlphaFoldDB" id="A0A2W6MXM5"/>
<proteinExistence type="inferred from homology"/>
<keyword evidence="6 8" id="KW-0443">Lipid metabolism</keyword>
<protein>
    <recommendedName>
        <fullName evidence="8">Holo-[acyl-carrier-protein] synthase</fullName>
        <shortName evidence="8">Holo-ACP synthase</shortName>
        <ecNumber evidence="8">2.7.8.7</ecNumber>
    </recommendedName>
    <alternativeName>
        <fullName evidence="8">4'-phosphopantetheinyl transferase AcpS</fullName>
    </alternativeName>
</protein>
<dbReference type="Proteomes" id="UP000249746">
    <property type="component" value="Unassembled WGS sequence"/>
</dbReference>
<keyword evidence="8" id="KW-0963">Cytoplasm</keyword>
<keyword evidence="1 8" id="KW-0444">Lipid biosynthesis</keyword>
<comment type="subcellular location">
    <subcellularLocation>
        <location evidence="8">Cytoplasm</location>
    </subcellularLocation>
</comment>